<proteinExistence type="predicted"/>
<dbReference type="PANTHER" id="PTHR43861">
    <property type="entry name" value="TRANS-ACONITATE 2-METHYLTRANSFERASE-RELATED"/>
    <property type="match status" value="1"/>
</dbReference>
<dbReference type="Pfam" id="PF13489">
    <property type="entry name" value="Methyltransf_23"/>
    <property type="match status" value="1"/>
</dbReference>
<dbReference type="SUPFAM" id="SSF53335">
    <property type="entry name" value="S-adenosyl-L-methionine-dependent methyltransferases"/>
    <property type="match status" value="1"/>
</dbReference>
<dbReference type="AlphaFoldDB" id="A0A382G1Z1"/>
<dbReference type="Gene3D" id="3.40.50.150">
    <property type="entry name" value="Vaccinia Virus protein VP39"/>
    <property type="match status" value="1"/>
</dbReference>
<dbReference type="EMBL" id="UINC01052960">
    <property type="protein sequence ID" value="SVB68902.1"/>
    <property type="molecule type" value="Genomic_DNA"/>
</dbReference>
<name>A0A382G1Z1_9ZZZZ</name>
<sequence>MNSIQEQKCHCCESTDTVISHQNSFFDLPVLRCNNCFYHFVDYRNNTDEIRQYYQKTYWSTFRNIDNKKLEGKQADNAYPVKKFPVFIQRIIEHTGVRKSLSHSQFRFTESYIKGKNLLEIGSGEGFVLELFEKKGFNVNGIEASKDNLHLIKKKLRTGECKIGFAEDLPDYDKKFDVIIMSHVLEHLINCRLVISSLRELLAEDGIIFIEVPNCEDLIELEHSVFTQPHLHHFTEKSLEFLFKSCGYEIIKSDIFFSHVVTLSEHIKYMLKWFLKIDCYTKGTNSHGNVLRLIVSKTRKH</sequence>
<gene>
    <name evidence="1" type="ORF">METZ01_LOCUS221756</name>
</gene>
<dbReference type="InterPro" id="IPR029063">
    <property type="entry name" value="SAM-dependent_MTases_sf"/>
</dbReference>
<reference evidence="1" key="1">
    <citation type="submission" date="2018-05" db="EMBL/GenBank/DDBJ databases">
        <authorList>
            <person name="Lanie J.A."/>
            <person name="Ng W.-L."/>
            <person name="Kazmierczak K.M."/>
            <person name="Andrzejewski T.M."/>
            <person name="Davidsen T.M."/>
            <person name="Wayne K.J."/>
            <person name="Tettelin H."/>
            <person name="Glass J.I."/>
            <person name="Rusch D."/>
            <person name="Podicherti R."/>
            <person name="Tsui H.-C.T."/>
            <person name="Winkler M.E."/>
        </authorList>
    </citation>
    <scope>NUCLEOTIDE SEQUENCE</scope>
</reference>
<accession>A0A382G1Z1</accession>
<evidence type="ECO:0008006" key="2">
    <source>
        <dbReference type="Google" id="ProtNLM"/>
    </source>
</evidence>
<protein>
    <recommendedName>
        <fullName evidence="2">Methyltransferase type 11 domain-containing protein</fullName>
    </recommendedName>
</protein>
<dbReference type="CDD" id="cd02440">
    <property type="entry name" value="AdoMet_MTases"/>
    <property type="match status" value="1"/>
</dbReference>
<organism evidence="1">
    <name type="scientific">marine metagenome</name>
    <dbReference type="NCBI Taxonomy" id="408172"/>
    <lineage>
        <taxon>unclassified sequences</taxon>
        <taxon>metagenomes</taxon>
        <taxon>ecological metagenomes</taxon>
    </lineage>
</organism>
<evidence type="ECO:0000313" key="1">
    <source>
        <dbReference type="EMBL" id="SVB68902.1"/>
    </source>
</evidence>